<reference evidence="4" key="1">
    <citation type="journal article" date="2021" name="BMC Genomics">
        <title>Chromosome-level genome assembly and manually-curated proteome of model necrotroph Parastagonospora nodorum Sn15 reveals a genome-wide trove of candidate effector homologs, and redundancy of virulence-related functions within an accessory chromosome.</title>
        <authorList>
            <person name="Bertazzoni S."/>
            <person name="Jones D.A.B."/>
            <person name="Phan H.T."/>
            <person name="Tan K.-C."/>
            <person name="Hane J.K."/>
        </authorList>
    </citation>
    <scope>NUCLEOTIDE SEQUENCE [LARGE SCALE GENOMIC DNA]</scope>
    <source>
        <strain evidence="4">SN15 / ATCC MYA-4574 / FGSC 10173)</strain>
    </source>
</reference>
<feature type="compositionally biased region" description="Low complexity" evidence="2">
    <location>
        <begin position="1"/>
        <end position="25"/>
    </location>
</feature>
<proteinExistence type="predicted"/>
<feature type="coiled-coil region" evidence="1">
    <location>
        <begin position="407"/>
        <end position="435"/>
    </location>
</feature>
<evidence type="ECO:0000256" key="1">
    <source>
        <dbReference type="SAM" id="Coils"/>
    </source>
</evidence>
<feature type="compositionally biased region" description="Polar residues" evidence="2">
    <location>
        <begin position="26"/>
        <end position="36"/>
    </location>
</feature>
<evidence type="ECO:0008006" key="5">
    <source>
        <dbReference type="Google" id="ProtNLM"/>
    </source>
</evidence>
<accession>A0A7U2I318</accession>
<dbReference type="InterPro" id="IPR036047">
    <property type="entry name" value="F-box-like_dom_sf"/>
</dbReference>
<dbReference type="AlphaFoldDB" id="A0A7U2I318"/>
<dbReference type="OrthoDB" id="3766406at2759"/>
<protein>
    <recommendedName>
        <fullName evidence="5">F-box domain-containing protein</fullName>
    </recommendedName>
</protein>
<dbReference type="EMBL" id="CP069029">
    <property type="protein sequence ID" value="QRC97572.1"/>
    <property type="molecule type" value="Genomic_DNA"/>
</dbReference>
<dbReference type="SUPFAM" id="SSF81383">
    <property type="entry name" value="F-box domain"/>
    <property type="match status" value="1"/>
</dbReference>
<keyword evidence="1" id="KW-0175">Coiled coil</keyword>
<dbReference type="KEGG" id="pno:SNOG_08657"/>
<dbReference type="RefSeq" id="XP_001798966.1">
    <property type="nucleotide sequence ID" value="XM_001798914.1"/>
</dbReference>
<organism evidence="3 4">
    <name type="scientific">Phaeosphaeria nodorum (strain SN15 / ATCC MYA-4574 / FGSC 10173)</name>
    <name type="common">Glume blotch fungus</name>
    <name type="synonym">Parastagonospora nodorum</name>
    <dbReference type="NCBI Taxonomy" id="321614"/>
    <lineage>
        <taxon>Eukaryota</taxon>
        <taxon>Fungi</taxon>
        <taxon>Dikarya</taxon>
        <taxon>Ascomycota</taxon>
        <taxon>Pezizomycotina</taxon>
        <taxon>Dothideomycetes</taxon>
        <taxon>Pleosporomycetidae</taxon>
        <taxon>Pleosporales</taxon>
        <taxon>Pleosporineae</taxon>
        <taxon>Phaeosphaeriaceae</taxon>
        <taxon>Parastagonospora</taxon>
    </lineage>
</organism>
<sequence length="443" mass="49793">MGIFHRSSSSSSRFSTTFSSASDSATPRTSIDSTNDSLDDTSAVKTTILEKPKAPLLSLPIELVQHVTSYLEAESSASFCLSSRYIYYALGSDCLTQYINSSKNRFAKRRTIEAIVERAFPGHWFCAWCDVFHAWSPSTSPSNPRESLKPRDCAEFNSYLSAGSEYNLRFHHIHLALSHALHGPDHGIPISSLAYTRSNMAKIYRTPVPTSLTITPRISSSHTLLLHTSFAIILPSFSTSRKHILAQIWPVFPHILSGHRDSENGHSGLMAAVDNVVRRGWKYPFTQSCSTCRTDWSVSAHFFGHASGGQLRLVVQTWRDVGDGKSPFDQGWRSHGVGLLRAEASGLVRNLDARAGDVRREFDLCGQGGVGVKRTSEAREDKGRIYQAFMGQEVRRSRARPSVWRTRSENEEVARREEEERVELARQNVERLIREDTQRGRRY</sequence>
<name>A0A7U2I318_PHANO</name>
<gene>
    <name evidence="3" type="ORF">JI435_086570</name>
</gene>
<evidence type="ECO:0000313" key="4">
    <source>
        <dbReference type="Proteomes" id="UP000663193"/>
    </source>
</evidence>
<dbReference type="VEuPathDB" id="FungiDB:JI435_086570"/>
<evidence type="ECO:0000256" key="2">
    <source>
        <dbReference type="SAM" id="MobiDB-lite"/>
    </source>
</evidence>
<feature type="region of interest" description="Disordered" evidence="2">
    <location>
        <begin position="1"/>
        <end position="38"/>
    </location>
</feature>
<evidence type="ECO:0000313" key="3">
    <source>
        <dbReference type="EMBL" id="QRC97572.1"/>
    </source>
</evidence>
<dbReference type="Proteomes" id="UP000663193">
    <property type="component" value="Chromosome 7"/>
</dbReference>
<keyword evidence="4" id="KW-1185">Reference proteome</keyword>